<reference evidence="2" key="1">
    <citation type="submission" date="2013-05" db="EMBL/GenBank/DDBJ databases">
        <title>Genome assembly of Cystobacter fuscus DSM 2262.</title>
        <authorList>
            <person name="Sharma G."/>
            <person name="Khatri I."/>
            <person name="Kaur C."/>
            <person name="Mayilraj S."/>
            <person name="Subramanian S."/>
        </authorList>
    </citation>
    <scope>NUCLEOTIDE SEQUENCE [LARGE SCALE GENOMIC DNA]</scope>
    <source>
        <strain evidence="2">DSM 2262</strain>
    </source>
</reference>
<evidence type="ECO:0000313" key="2">
    <source>
        <dbReference type="EMBL" id="EPX57491.1"/>
    </source>
</evidence>
<proteinExistence type="predicted"/>
<feature type="region of interest" description="Disordered" evidence="1">
    <location>
        <begin position="1"/>
        <end position="33"/>
    </location>
</feature>
<gene>
    <name evidence="2" type="ORF">D187_006198</name>
</gene>
<name>S9P2V5_CYSF2</name>
<dbReference type="Proteomes" id="UP000011682">
    <property type="component" value="Unassembled WGS sequence"/>
</dbReference>
<comment type="caution">
    <text evidence="2">The sequence shown here is derived from an EMBL/GenBank/DDBJ whole genome shotgun (WGS) entry which is preliminary data.</text>
</comment>
<evidence type="ECO:0000313" key="3">
    <source>
        <dbReference type="Proteomes" id="UP000011682"/>
    </source>
</evidence>
<dbReference type="AlphaFoldDB" id="S9P2V5"/>
<organism evidence="2 3">
    <name type="scientific">Cystobacter fuscus (strain ATCC 25194 / DSM 2262 / NBRC 100088 / M29)</name>
    <dbReference type="NCBI Taxonomy" id="1242864"/>
    <lineage>
        <taxon>Bacteria</taxon>
        <taxon>Pseudomonadati</taxon>
        <taxon>Myxococcota</taxon>
        <taxon>Myxococcia</taxon>
        <taxon>Myxococcales</taxon>
        <taxon>Cystobacterineae</taxon>
        <taxon>Archangiaceae</taxon>
        <taxon>Cystobacter</taxon>
    </lineage>
</organism>
<protein>
    <submittedName>
        <fullName evidence="2">Uncharacterized protein</fullName>
    </submittedName>
</protein>
<feature type="compositionally biased region" description="Basic and acidic residues" evidence="1">
    <location>
        <begin position="7"/>
        <end position="23"/>
    </location>
</feature>
<sequence length="62" mass="6470">MPALGAVHDRLTDDASFEGEVRPDGTPGDTVQLPPDALVVTERVLEAAETLPAASLALTENE</sequence>
<keyword evidence="3" id="KW-1185">Reference proteome</keyword>
<dbReference type="EMBL" id="ANAH02000056">
    <property type="protein sequence ID" value="EPX57491.1"/>
    <property type="molecule type" value="Genomic_DNA"/>
</dbReference>
<accession>S9P2V5</accession>
<evidence type="ECO:0000256" key="1">
    <source>
        <dbReference type="SAM" id="MobiDB-lite"/>
    </source>
</evidence>